<dbReference type="InterPro" id="IPR001965">
    <property type="entry name" value="Znf_PHD"/>
</dbReference>
<dbReference type="Gene3D" id="3.30.40.10">
    <property type="entry name" value="Zinc/RING finger domain, C3HC4 (zinc finger)"/>
    <property type="match status" value="2"/>
</dbReference>
<dbReference type="SUPFAM" id="SSF57850">
    <property type="entry name" value="RING/U-box"/>
    <property type="match status" value="1"/>
</dbReference>
<evidence type="ECO:0000259" key="6">
    <source>
        <dbReference type="PROSITE" id="PS50016"/>
    </source>
</evidence>
<feature type="domain" description="PHD-type" evidence="6">
    <location>
        <begin position="214"/>
        <end position="268"/>
    </location>
</feature>
<feature type="compositionally biased region" description="Basic residues" evidence="5">
    <location>
        <begin position="297"/>
        <end position="306"/>
    </location>
</feature>
<dbReference type="eggNOG" id="ENOG502QYJY">
    <property type="taxonomic scope" value="Eukaryota"/>
</dbReference>
<dbReference type="OrthoDB" id="332128at2759"/>
<feature type="region of interest" description="Disordered" evidence="5">
    <location>
        <begin position="297"/>
        <end position="471"/>
    </location>
</feature>
<keyword evidence="1" id="KW-0479">Metal-binding</keyword>
<feature type="region of interest" description="Disordered" evidence="5">
    <location>
        <begin position="735"/>
        <end position="754"/>
    </location>
</feature>
<dbReference type="Proteomes" id="UP000007494">
    <property type="component" value="Chromosome IX"/>
</dbReference>
<evidence type="ECO:0000256" key="5">
    <source>
        <dbReference type="SAM" id="MobiDB-lite"/>
    </source>
</evidence>
<feature type="compositionally biased region" description="Low complexity" evidence="5">
    <location>
        <begin position="92"/>
        <end position="105"/>
    </location>
</feature>
<dbReference type="GeneID" id="13440331"/>
<dbReference type="InterPro" id="IPR011011">
    <property type="entry name" value="Znf_FYVE_PHD"/>
</dbReference>
<dbReference type="InterPro" id="IPR001841">
    <property type="entry name" value="Znf_RING"/>
</dbReference>
<dbReference type="PROSITE" id="PS01359">
    <property type="entry name" value="ZF_PHD_1"/>
    <property type="match status" value="1"/>
</dbReference>
<feature type="compositionally biased region" description="Pro residues" evidence="5">
    <location>
        <begin position="557"/>
        <end position="566"/>
    </location>
</feature>
<keyword evidence="2 4" id="KW-0863">Zinc-finger</keyword>
<keyword evidence="3" id="KW-0862">Zinc</keyword>
<feature type="region of interest" description="Disordered" evidence="5">
    <location>
        <begin position="803"/>
        <end position="828"/>
    </location>
</feature>
<feature type="compositionally biased region" description="Polar residues" evidence="5">
    <location>
        <begin position="397"/>
        <end position="409"/>
    </location>
</feature>
<name>F0VAT8_NEOCL</name>
<dbReference type="PROSITE" id="PS50089">
    <property type="entry name" value="ZF_RING_2"/>
    <property type="match status" value="1"/>
</dbReference>
<feature type="compositionally biased region" description="Basic and acidic residues" evidence="5">
    <location>
        <begin position="804"/>
        <end position="818"/>
    </location>
</feature>
<feature type="compositionally biased region" description="Basic and acidic residues" evidence="5">
    <location>
        <begin position="378"/>
        <end position="389"/>
    </location>
</feature>
<gene>
    <name evidence="8" type="ORF">NCLIV_044110</name>
</gene>
<proteinExistence type="predicted"/>
<feature type="domain" description="RING-type" evidence="7">
    <location>
        <begin position="141"/>
        <end position="165"/>
    </location>
</feature>
<dbReference type="InterPro" id="IPR019787">
    <property type="entry name" value="Znf_PHD-finger"/>
</dbReference>
<dbReference type="CDD" id="cd16448">
    <property type="entry name" value="RING-H2"/>
    <property type="match status" value="1"/>
</dbReference>
<evidence type="ECO:0000259" key="7">
    <source>
        <dbReference type="PROSITE" id="PS50089"/>
    </source>
</evidence>
<reference evidence="9" key="1">
    <citation type="journal article" date="2012" name="PLoS Pathog.">
        <title>Comparative genomics of the apicomplexan parasites Toxoplasma gondii and Neospora caninum: Coccidia differing in host range and transmission strategy.</title>
        <authorList>
            <person name="Reid A.J."/>
            <person name="Vermont S.J."/>
            <person name="Cotton J.A."/>
            <person name="Harris D."/>
            <person name="Hill-Cawthorne G.A."/>
            <person name="Konen-Waisman S."/>
            <person name="Latham S.M."/>
            <person name="Mourier T."/>
            <person name="Norton R."/>
            <person name="Quail M.A."/>
            <person name="Sanders M."/>
            <person name="Shanmugam D."/>
            <person name="Sohal A."/>
            <person name="Wasmuth J.D."/>
            <person name="Brunk B."/>
            <person name="Grigg M.E."/>
            <person name="Howard J.C."/>
            <person name="Parkinson J."/>
            <person name="Roos D.S."/>
            <person name="Trees A.J."/>
            <person name="Berriman M."/>
            <person name="Pain A."/>
            <person name="Wastling J.M."/>
        </authorList>
    </citation>
    <scope>NUCLEOTIDE SEQUENCE [LARGE SCALE GENOMIC DNA]</scope>
    <source>
        <strain evidence="9">Liverpool</strain>
    </source>
</reference>
<dbReference type="InterPro" id="IPR013083">
    <property type="entry name" value="Znf_RING/FYVE/PHD"/>
</dbReference>
<dbReference type="EMBL" id="FR823385">
    <property type="protein sequence ID" value="CBZ51346.1"/>
    <property type="molecule type" value="Genomic_DNA"/>
</dbReference>
<evidence type="ECO:0000256" key="3">
    <source>
        <dbReference type="ARBA" id="ARBA00022833"/>
    </source>
</evidence>
<sequence length="898" mass="97542">MATSQPPARNKPAAKKRLTKHYVMTEVFPEVVPRSRLHLDLACGVCLGEFQDDHCSEGHHTSHDTTATKPSPSEVLIEISESPVEELSLGDPSSSRYPSSSSTSLRPERNPSRLPPPARSSRGLLSYSPPSLLPLGLISGCTHVFHHFCIEKWGCTRENSCPQCKSRFSWLARYSRTGERQTLVPVRKRDQKNTQLEEDSSDDLIALVENVYGSGKCPACGQNVHNDDNILVCEDQFCGERYHRACCILFPSRVDHSGPWICPLCRESGRPCIDEEGRRIPRHQIMENGFVDSRRRLRRRPQRRQGRSSVSSRRERRSRSATSRRALSLRELSESDFPDGPTSDRANVRELEETQSLQSRRDDTRANNRVVTAQTLGGDEKPPLTDRSDAAAAAAGQETTGEKVTTGGNKDNARFGEGVGTALYQRGGAPVSYRSGSASEDGGRRATRKSNRDGEPAQGPQKAGTPQGDDTSVHWLEDILNWGDSIQQRALTLEKHLTRLVEMGWEYSRCPGPSDCLNTTVGQPATLAPSSPNEDRDEEAVRKESVSGCGVATGSPEPVPGLPWRPPPRRRIPINTEMLTCGAFRPKRQIHFPGPSSVLLARRRQFSSVSNRRSGVPRQAAPCHRRVSSRPETAAGSRFVEYRDCDHNQYTPNCQSVFFEDTRSKSGISADSSEVSVAGRTFTDKALDAKSGTCNGSRSTLSATPASALSGVAFARPGAYPSSLAAAASRDSSPICSSNASVSSSSAPLKGVSASRNPPPFVGIAKGDCSRNVAAVGGNDAPAPGRSKDPDYAEGILLRKQRRNKVDVASHHSEDGREGFPATSEGKDGFSHAGHLIGGREAYRVHHSLQRSQGDSDAVVHHNTSARVDRPGETLLALGGNSGHEVSFRTPHAPCTPA</sequence>
<dbReference type="PROSITE" id="PS50016">
    <property type="entry name" value="ZF_PHD_2"/>
    <property type="match status" value="1"/>
</dbReference>
<dbReference type="GO" id="GO:0008270">
    <property type="term" value="F:zinc ion binding"/>
    <property type="evidence" value="ECO:0007669"/>
    <property type="project" value="UniProtKB-KW"/>
</dbReference>
<evidence type="ECO:0000256" key="2">
    <source>
        <dbReference type="ARBA" id="ARBA00022771"/>
    </source>
</evidence>
<organism evidence="8 9">
    <name type="scientific">Neospora caninum (strain Liverpool)</name>
    <dbReference type="NCBI Taxonomy" id="572307"/>
    <lineage>
        <taxon>Eukaryota</taxon>
        <taxon>Sar</taxon>
        <taxon>Alveolata</taxon>
        <taxon>Apicomplexa</taxon>
        <taxon>Conoidasida</taxon>
        <taxon>Coccidia</taxon>
        <taxon>Eucoccidiorida</taxon>
        <taxon>Eimeriorina</taxon>
        <taxon>Sarcocystidae</taxon>
        <taxon>Neospora</taxon>
    </lineage>
</organism>
<feature type="region of interest" description="Disordered" evidence="5">
    <location>
        <begin position="609"/>
        <end position="629"/>
    </location>
</feature>
<dbReference type="SMART" id="SM00249">
    <property type="entry name" value="PHD"/>
    <property type="match status" value="1"/>
</dbReference>
<dbReference type="VEuPathDB" id="ToxoDB:NCLIV_044110"/>
<keyword evidence="9" id="KW-1185">Reference proteome</keyword>
<feature type="region of interest" description="Disordered" evidence="5">
    <location>
        <begin position="524"/>
        <end position="571"/>
    </location>
</feature>
<dbReference type="RefSeq" id="XP_003881379.1">
    <property type="nucleotide sequence ID" value="XM_003881330.1"/>
</dbReference>
<feature type="region of interest" description="Disordered" evidence="5">
    <location>
        <begin position="84"/>
        <end position="123"/>
    </location>
</feature>
<feature type="compositionally biased region" description="Low complexity" evidence="5">
    <location>
        <begin position="320"/>
        <end position="330"/>
    </location>
</feature>
<evidence type="ECO:0000256" key="4">
    <source>
        <dbReference type="PROSITE-ProRule" id="PRU00175"/>
    </source>
</evidence>
<dbReference type="SUPFAM" id="SSF57903">
    <property type="entry name" value="FYVE/PHD zinc finger"/>
    <property type="match status" value="1"/>
</dbReference>
<dbReference type="AlphaFoldDB" id="F0VAT8"/>
<evidence type="ECO:0000313" key="9">
    <source>
        <dbReference type="Proteomes" id="UP000007494"/>
    </source>
</evidence>
<dbReference type="OMA" id="CTRENSC"/>
<protein>
    <submittedName>
        <fullName evidence="8">Putative PHD-zinc finger (C3HC4 type) protein</fullName>
    </submittedName>
</protein>
<dbReference type="InParanoid" id="F0VAT8"/>
<dbReference type="CDD" id="cd15489">
    <property type="entry name" value="PHD_SF"/>
    <property type="match status" value="1"/>
</dbReference>
<dbReference type="InterPro" id="IPR019786">
    <property type="entry name" value="Zinc_finger_PHD-type_CS"/>
</dbReference>
<accession>F0VAT8</accession>
<evidence type="ECO:0000313" key="8">
    <source>
        <dbReference type="EMBL" id="CBZ51346.1"/>
    </source>
</evidence>
<evidence type="ECO:0000256" key="1">
    <source>
        <dbReference type="ARBA" id="ARBA00022723"/>
    </source>
</evidence>